<dbReference type="SMART" id="SM00347">
    <property type="entry name" value="HTH_MARR"/>
    <property type="match status" value="1"/>
</dbReference>
<evidence type="ECO:0000313" key="8">
    <source>
        <dbReference type="Proteomes" id="UP000237889"/>
    </source>
</evidence>
<dbReference type="PRINTS" id="PR00598">
    <property type="entry name" value="HTHMARR"/>
</dbReference>
<keyword evidence="2" id="KW-0963">Cytoplasm</keyword>
<comment type="subcellular location">
    <subcellularLocation>
        <location evidence="1">Cytoplasm</location>
    </subcellularLocation>
</comment>
<evidence type="ECO:0000256" key="1">
    <source>
        <dbReference type="ARBA" id="ARBA00004496"/>
    </source>
</evidence>
<dbReference type="InterPro" id="IPR055166">
    <property type="entry name" value="Transc_reg_Sar_Rot_HTH"/>
</dbReference>
<dbReference type="OrthoDB" id="9806864at2"/>
<organism evidence="7 8">
    <name type="scientific">Phreatobacter cathodiphilus</name>
    <dbReference type="NCBI Taxonomy" id="1868589"/>
    <lineage>
        <taxon>Bacteria</taxon>
        <taxon>Pseudomonadati</taxon>
        <taxon>Pseudomonadota</taxon>
        <taxon>Alphaproteobacteria</taxon>
        <taxon>Hyphomicrobiales</taxon>
        <taxon>Phreatobacteraceae</taxon>
        <taxon>Phreatobacter</taxon>
    </lineage>
</organism>
<keyword evidence="3" id="KW-0805">Transcription regulation</keyword>
<dbReference type="EMBL" id="CP027668">
    <property type="protein sequence ID" value="AVO47400.1"/>
    <property type="molecule type" value="Genomic_DNA"/>
</dbReference>
<dbReference type="Gene3D" id="1.10.10.10">
    <property type="entry name" value="Winged helix-like DNA-binding domain superfamily/Winged helix DNA-binding domain"/>
    <property type="match status" value="1"/>
</dbReference>
<evidence type="ECO:0000259" key="6">
    <source>
        <dbReference type="PROSITE" id="PS50995"/>
    </source>
</evidence>
<feature type="domain" description="HTH marR-type" evidence="6">
    <location>
        <begin position="11"/>
        <end position="148"/>
    </location>
</feature>
<evidence type="ECO:0000256" key="3">
    <source>
        <dbReference type="ARBA" id="ARBA00023015"/>
    </source>
</evidence>
<keyword evidence="4" id="KW-0238">DNA-binding</keyword>
<dbReference type="GO" id="GO:0006950">
    <property type="term" value="P:response to stress"/>
    <property type="evidence" value="ECO:0007669"/>
    <property type="project" value="TreeGrafter"/>
</dbReference>
<dbReference type="GO" id="GO:0003677">
    <property type="term" value="F:DNA binding"/>
    <property type="evidence" value="ECO:0007669"/>
    <property type="project" value="UniProtKB-KW"/>
</dbReference>
<dbReference type="InterPro" id="IPR036390">
    <property type="entry name" value="WH_DNA-bd_sf"/>
</dbReference>
<dbReference type="SUPFAM" id="SSF46785">
    <property type="entry name" value="Winged helix' DNA-binding domain"/>
    <property type="match status" value="1"/>
</dbReference>
<dbReference type="Proteomes" id="UP000237889">
    <property type="component" value="Chromosome"/>
</dbReference>
<reference evidence="7 8" key="1">
    <citation type="submission" date="2018-03" db="EMBL/GenBank/DDBJ databases">
        <title>Genome sequencing of Phreatobacter sp.</title>
        <authorList>
            <person name="Kim S.-J."/>
            <person name="Heo J."/>
            <person name="Kwon S.-W."/>
        </authorList>
    </citation>
    <scope>NUCLEOTIDE SEQUENCE [LARGE SCALE GENOMIC DNA]</scope>
    <source>
        <strain evidence="7 8">S-12</strain>
    </source>
</reference>
<dbReference type="PANTHER" id="PTHR33164">
    <property type="entry name" value="TRANSCRIPTIONAL REGULATOR, MARR FAMILY"/>
    <property type="match status" value="1"/>
</dbReference>
<dbReference type="PANTHER" id="PTHR33164:SF5">
    <property type="entry name" value="ORGANIC HYDROPEROXIDE RESISTANCE TRANSCRIPTIONAL REGULATOR"/>
    <property type="match status" value="1"/>
</dbReference>
<sequence length="154" mass="16816">MATKQRRPKLDDHLCFAIYAAGHAFNRVYKPLLARLGLTYPQYLAMLVLWEEEDVPLKVIGERLGLDSGTLTPLLKRLEKLGLVTRTRNTADERSVRIGLTAEGRALQDRAADIPAALGCAMGRPLPDIARLRQEIAALRDALNAAAEAGAGES</sequence>
<dbReference type="FunFam" id="1.10.10.10:FF:000163">
    <property type="entry name" value="MarR family transcriptional regulator"/>
    <property type="match status" value="1"/>
</dbReference>
<evidence type="ECO:0000313" key="7">
    <source>
        <dbReference type="EMBL" id="AVO47400.1"/>
    </source>
</evidence>
<dbReference type="InterPro" id="IPR036388">
    <property type="entry name" value="WH-like_DNA-bd_sf"/>
</dbReference>
<evidence type="ECO:0000256" key="5">
    <source>
        <dbReference type="ARBA" id="ARBA00023163"/>
    </source>
</evidence>
<evidence type="ECO:0000256" key="2">
    <source>
        <dbReference type="ARBA" id="ARBA00022490"/>
    </source>
</evidence>
<keyword evidence="5" id="KW-0804">Transcription</keyword>
<dbReference type="AlphaFoldDB" id="A0A2S0NGU5"/>
<gene>
    <name evidence="7" type="ORF">C6569_21430</name>
</gene>
<protein>
    <submittedName>
        <fullName evidence="7">MarR family transcriptional regulator</fullName>
    </submittedName>
</protein>
<name>A0A2S0NGU5_9HYPH</name>
<accession>A0A2S0NGU5</accession>
<dbReference type="GO" id="GO:0003700">
    <property type="term" value="F:DNA-binding transcription factor activity"/>
    <property type="evidence" value="ECO:0007669"/>
    <property type="project" value="InterPro"/>
</dbReference>
<evidence type="ECO:0000256" key="4">
    <source>
        <dbReference type="ARBA" id="ARBA00023125"/>
    </source>
</evidence>
<keyword evidence="8" id="KW-1185">Reference proteome</keyword>
<dbReference type="RefSeq" id="WP_106750770.1">
    <property type="nucleotide sequence ID" value="NZ_CP027668.1"/>
</dbReference>
<dbReference type="InterPro" id="IPR000835">
    <property type="entry name" value="HTH_MarR-typ"/>
</dbReference>
<dbReference type="PROSITE" id="PS50995">
    <property type="entry name" value="HTH_MARR_2"/>
    <property type="match status" value="1"/>
</dbReference>
<proteinExistence type="predicted"/>
<dbReference type="InterPro" id="IPR039422">
    <property type="entry name" value="MarR/SlyA-like"/>
</dbReference>
<dbReference type="Pfam" id="PF22381">
    <property type="entry name" value="Staph_reg_Sar_Rot"/>
    <property type="match status" value="1"/>
</dbReference>
<dbReference type="GO" id="GO:0005737">
    <property type="term" value="C:cytoplasm"/>
    <property type="evidence" value="ECO:0007669"/>
    <property type="project" value="UniProtKB-SubCell"/>
</dbReference>
<dbReference type="KEGG" id="phr:C6569_21430"/>